<evidence type="ECO:0000313" key="10">
    <source>
        <dbReference type="Proteomes" id="UP000603141"/>
    </source>
</evidence>
<dbReference type="GO" id="GO:0005737">
    <property type="term" value="C:cytoplasm"/>
    <property type="evidence" value="ECO:0007669"/>
    <property type="project" value="TreeGrafter"/>
</dbReference>
<dbReference type="Pfam" id="PF00884">
    <property type="entry name" value="Sulfatase"/>
    <property type="match status" value="1"/>
</dbReference>
<evidence type="ECO:0000313" key="9">
    <source>
        <dbReference type="EMBL" id="MBK1884159.1"/>
    </source>
</evidence>
<feature type="compositionally biased region" description="Polar residues" evidence="7">
    <location>
        <begin position="617"/>
        <end position="629"/>
    </location>
</feature>
<evidence type="ECO:0000256" key="7">
    <source>
        <dbReference type="SAM" id="MobiDB-lite"/>
    </source>
</evidence>
<comment type="cofactor">
    <cofactor evidence="1">
        <name>Ca(2+)</name>
        <dbReference type="ChEBI" id="CHEBI:29108"/>
    </cofactor>
</comment>
<evidence type="ECO:0000256" key="2">
    <source>
        <dbReference type="ARBA" id="ARBA00008779"/>
    </source>
</evidence>
<dbReference type="RefSeq" id="WP_200273089.1">
    <property type="nucleotide sequence ID" value="NZ_JAENIJ010000036.1"/>
</dbReference>
<protein>
    <submittedName>
        <fullName evidence="9">Sulfatase</fullName>
    </submittedName>
</protein>
<dbReference type="InterPro" id="IPR017850">
    <property type="entry name" value="Alkaline_phosphatase_core_sf"/>
</dbReference>
<dbReference type="GO" id="GO:0046872">
    <property type="term" value="F:metal ion binding"/>
    <property type="evidence" value="ECO:0007669"/>
    <property type="project" value="UniProtKB-KW"/>
</dbReference>
<comment type="caution">
    <text evidence="9">The sequence shown here is derived from an EMBL/GenBank/DDBJ whole genome shotgun (WGS) entry which is preliminary data.</text>
</comment>
<evidence type="ECO:0000256" key="5">
    <source>
        <dbReference type="ARBA" id="ARBA00022801"/>
    </source>
</evidence>
<evidence type="ECO:0000256" key="1">
    <source>
        <dbReference type="ARBA" id="ARBA00001913"/>
    </source>
</evidence>
<reference evidence="9" key="1">
    <citation type="submission" date="2021-01" db="EMBL/GenBank/DDBJ databases">
        <title>Modified the classification status of verrucomicrobia.</title>
        <authorList>
            <person name="Feng X."/>
        </authorList>
    </citation>
    <scope>NUCLEOTIDE SEQUENCE</scope>
    <source>
        <strain evidence="9">KCTC 22041</strain>
    </source>
</reference>
<accession>A0A934SA99</accession>
<dbReference type="PANTHER" id="PTHR45953:SF1">
    <property type="entry name" value="IDURONATE 2-SULFATASE"/>
    <property type="match status" value="1"/>
</dbReference>
<dbReference type="InterPro" id="IPR000917">
    <property type="entry name" value="Sulfatase_N"/>
</dbReference>
<dbReference type="SUPFAM" id="SSF53649">
    <property type="entry name" value="Alkaline phosphatase-like"/>
    <property type="match status" value="1"/>
</dbReference>
<proteinExistence type="inferred from homology"/>
<dbReference type="GO" id="GO:0004423">
    <property type="term" value="F:iduronate-2-sulfatase activity"/>
    <property type="evidence" value="ECO:0007669"/>
    <property type="project" value="InterPro"/>
</dbReference>
<evidence type="ECO:0000256" key="3">
    <source>
        <dbReference type="ARBA" id="ARBA00022723"/>
    </source>
</evidence>
<evidence type="ECO:0000256" key="4">
    <source>
        <dbReference type="ARBA" id="ARBA00022729"/>
    </source>
</evidence>
<dbReference type="Proteomes" id="UP000603141">
    <property type="component" value="Unassembled WGS sequence"/>
</dbReference>
<dbReference type="PANTHER" id="PTHR45953">
    <property type="entry name" value="IDURONATE 2-SULFATASE"/>
    <property type="match status" value="1"/>
</dbReference>
<keyword evidence="5" id="KW-0378">Hydrolase</keyword>
<keyword evidence="4" id="KW-0732">Signal</keyword>
<dbReference type="EMBL" id="JAENIJ010000036">
    <property type="protein sequence ID" value="MBK1884159.1"/>
    <property type="molecule type" value="Genomic_DNA"/>
</dbReference>
<dbReference type="Gene3D" id="3.40.720.10">
    <property type="entry name" value="Alkaline Phosphatase, subunit A"/>
    <property type="match status" value="1"/>
</dbReference>
<name>A0A934SA99_9BACT</name>
<keyword evidence="3" id="KW-0479">Metal-binding</keyword>
<keyword evidence="6" id="KW-0106">Calcium</keyword>
<sequence length="629" mass="68982">MTRSLLCLFALTSALIAKEHPNVLMICVDDLKPLLGCYGDKQAITPNIDKLAARGMRFDAAYCNQAVCAPSRNTLMLGSRSTSLGIYDLGTNFRRAVPNGVTIPQYFRKYGYLTEAIGKILHSGHGNTDEDPASWSVPIFHEPVVEYHDPASTEGGKLTREEAYFANEHLGNINSLPKGMAWEMIDVPDETYADGRIAAESVKRLQQAKEHPDTPFFLAVGFVKPHLPFTAPKKYWDLYDPEKFELAKITTLPEGSPAYAGKRGGEIANFKPVPPSGLPDDETARHLIHGYYASASYTDTQIGKVIDELDRLDLAKDTIIILWGDHGWHLGDLGIWTKHTNYEQANRIPFLVIAPGVTKPNSSTGELAETVDIYPTLVSLAGLPAPEVPQPIDGIDLTPALKDPSVRLQDHVYACFPRGNRMGRSIRTDRYRMVEWKVPGAPADTADYELFDYNDGPIETVNIADKRKSVLNELKAMLDQYPEALVYPRAEPDVRNSELTISCDCEIASDKSTGVLIAQGGDRQGYVLHLENGVPAFDVRLDGKLTKLRAKEPLSGKVSLVATLTADEMSISADGKIIATAKSPGLLTHQPSDHLSTGEDDQSPVGDYESPHAFSGKLTNTSVKTKPVK</sequence>
<keyword evidence="10" id="KW-1185">Reference proteome</keyword>
<evidence type="ECO:0000256" key="6">
    <source>
        <dbReference type="ARBA" id="ARBA00022837"/>
    </source>
</evidence>
<feature type="region of interest" description="Disordered" evidence="7">
    <location>
        <begin position="585"/>
        <end position="629"/>
    </location>
</feature>
<dbReference type="AlphaFoldDB" id="A0A934SA99"/>
<dbReference type="CDD" id="cd16030">
    <property type="entry name" value="iduronate-2-sulfatase"/>
    <property type="match status" value="1"/>
</dbReference>
<feature type="domain" description="Sulfatase N-terminal" evidence="8">
    <location>
        <begin position="21"/>
        <end position="382"/>
    </location>
</feature>
<comment type="similarity">
    <text evidence="2">Belongs to the sulfatase family.</text>
</comment>
<dbReference type="InterPro" id="IPR035874">
    <property type="entry name" value="IDS"/>
</dbReference>
<evidence type="ECO:0000259" key="8">
    <source>
        <dbReference type="Pfam" id="PF00884"/>
    </source>
</evidence>
<organism evidence="9 10">
    <name type="scientific">Luteolibacter pohnpeiensis</name>
    <dbReference type="NCBI Taxonomy" id="454153"/>
    <lineage>
        <taxon>Bacteria</taxon>
        <taxon>Pseudomonadati</taxon>
        <taxon>Verrucomicrobiota</taxon>
        <taxon>Verrucomicrobiia</taxon>
        <taxon>Verrucomicrobiales</taxon>
        <taxon>Verrucomicrobiaceae</taxon>
        <taxon>Luteolibacter</taxon>
    </lineage>
</organism>
<gene>
    <name evidence="9" type="ORF">JIN85_17195</name>
</gene>